<feature type="domain" description="Peptidase S33 tripeptidyl aminopeptidase-like C-terminal" evidence="1">
    <location>
        <begin position="9"/>
        <end position="60"/>
    </location>
</feature>
<proteinExistence type="predicted"/>
<evidence type="ECO:0000259" key="1">
    <source>
        <dbReference type="Pfam" id="PF08386"/>
    </source>
</evidence>
<dbReference type="Pfam" id="PF08386">
    <property type="entry name" value="Abhydrolase_4"/>
    <property type="match status" value="1"/>
</dbReference>
<gene>
    <name evidence="2" type="ORF">VDBG_03297</name>
</gene>
<reference evidence="3" key="1">
    <citation type="journal article" date="2011" name="PLoS Pathog.">
        <title>Comparative genomics yields insights into niche adaptation of plant vascular wilt pathogens.</title>
        <authorList>
            <person name="Klosterman S.J."/>
            <person name="Subbarao K.V."/>
            <person name="Kang S."/>
            <person name="Veronese P."/>
            <person name="Gold S.E."/>
            <person name="Thomma B.P.H.J."/>
            <person name="Chen Z."/>
            <person name="Henrissat B."/>
            <person name="Lee Y.-H."/>
            <person name="Park J."/>
            <person name="Garcia-Pedrajas M.D."/>
            <person name="Barbara D.J."/>
            <person name="Anchieta A."/>
            <person name="de Jonge R."/>
            <person name="Santhanam P."/>
            <person name="Maruthachalam K."/>
            <person name="Atallah Z."/>
            <person name="Amyotte S.G."/>
            <person name="Paz Z."/>
            <person name="Inderbitzin P."/>
            <person name="Hayes R.J."/>
            <person name="Heiman D.I."/>
            <person name="Young S."/>
            <person name="Zeng Q."/>
            <person name="Engels R."/>
            <person name="Galagan J."/>
            <person name="Cuomo C.A."/>
            <person name="Dobinson K.F."/>
            <person name="Ma L.-J."/>
        </authorList>
    </citation>
    <scope>NUCLEOTIDE SEQUENCE [LARGE SCALE GENOMIC DNA]</scope>
    <source>
        <strain evidence="3">VaMs.102 / ATCC MYA-4576 / FGSC 10136</strain>
    </source>
</reference>
<accession>C9SDR8</accession>
<dbReference type="OrthoDB" id="425534at2759"/>
<keyword evidence="3" id="KW-1185">Reference proteome</keyword>
<evidence type="ECO:0000313" key="2">
    <source>
        <dbReference type="EMBL" id="EEY17188.1"/>
    </source>
</evidence>
<evidence type="ECO:0000313" key="3">
    <source>
        <dbReference type="Proteomes" id="UP000008698"/>
    </source>
</evidence>
<dbReference type="HOGENOM" id="CLU_2456471_0_0_1"/>
<dbReference type="GeneID" id="9533728"/>
<dbReference type="InterPro" id="IPR013595">
    <property type="entry name" value="Pept_S33_TAP-like_C"/>
</dbReference>
<dbReference type="RefSeq" id="XP_003007158.1">
    <property type="nucleotide sequence ID" value="XM_003007112.1"/>
</dbReference>
<protein>
    <recommendedName>
        <fullName evidence="1">Peptidase S33 tripeptidyl aminopeptidase-like C-terminal domain-containing protein</fullName>
    </recommendedName>
</protein>
<name>C9SDR8_VERA1</name>
<dbReference type="Proteomes" id="UP000008698">
    <property type="component" value="Unassembled WGS sequence"/>
</dbReference>
<dbReference type="KEGG" id="val:VDBG_03297"/>
<organism evidence="3">
    <name type="scientific">Verticillium alfalfae (strain VaMs.102 / ATCC MYA-4576 / FGSC 10136)</name>
    <name type="common">Verticillium wilt of alfalfa</name>
    <name type="synonym">Verticillium albo-atrum</name>
    <dbReference type="NCBI Taxonomy" id="526221"/>
    <lineage>
        <taxon>Eukaryota</taxon>
        <taxon>Fungi</taxon>
        <taxon>Dikarya</taxon>
        <taxon>Ascomycota</taxon>
        <taxon>Pezizomycotina</taxon>
        <taxon>Sordariomycetes</taxon>
        <taxon>Hypocreomycetidae</taxon>
        <taxon>Glomerellales</taxon>
        <taxon>Plectosphaerellaceae</taxon>
        <taxon>Verticillium</taxon>
    </lineage>
</organism>
<sequence>MSIHDALISARNNSAGFPGSVVLVQNSYGHTSLAAPSNCTRSYINTYFQEGTLPSPGTECDEPFLPFEEANSPSPWVHQPPLSVSGVIT</sequence>
<dbReference type="EMBL" id="DS985216">
    <property type="protein sequence ID" value="EEY17188.1"/>
    <property type="molecule type" value="Genomic_DNA"/>
</dbReference>
<dbReference type="AlphaFoldDB" id="C9SDR8"/>